<dbReference type="AlphaFoldDB" id="A6G8E2"/>
<gene>
    <name evidence="2" type="ORF">PPSIR1_01457</name>
</gene>
<dbReference type="Proteomes" id="UP000005801">
    <property type="component" value="Unassembled WGS sequence"/>
</dbReference>
<evidence type="ECO:0000313" key="2">
    <source>
        <dbReference type="EMBL" id="EDM77852.1"/>
    </source>
</evidence>
<accession>A6G8E2</accession>
<evidence type="ECO:0000256" key="1">
    <source>
        <dbReference type="SAM" id="Coils"/>
    </source>
</evidence>
<comment type="caution">
    <text evidence="2">The sequence shown here is derived from an EMBL/GenBank/DDBJ whole genome shotgun (WGS) entry which is preliminary data.</text>
</comment>
<proteinExistence type="predicted"/>
<keyword evidence="3" id="KW-1185">Reference proteome</keyword>
<name>A6G8E2_9BACT</name>
<protein>
    <submittedName>
        <fullName evidence="2">Uncharacterized protein</fullName>
    </submittedName>
</protein>
<reference evidence="2 3" key="1">
    <citation type="submission" date="2007-06" db="EMBL/GenBank/DDBJ databases">
        <authorList>
            <person name="Shimkets L."/>
            <person name="Ferriera S."/>
            <person name="Johnson J."/>
            <person name="Kravitz S."/>
            <person name="Beeson K."/>
            <person name="Sutton G."/>
            <person name="Rogers Y.-H."/>
            <person name="Friedman R."/>
            <person name="Frazier M."/>
            <person name="Venter J.C."/>
        </authorList>
    </citation>
    <scope>NUCLEOTIDE SEQUENCE [LARGE SCALE GENOMIC DNA]</scope>
    <source>
        <strain evidence="2 3">SIR-1</strain>
    </source>
</reference>
<keyword evidence="1" id="KW-0175">Coiled coil</keyword>
<dbReference type="EMBL" id="ABCS01000039">
    <property type="protein sequence ID" value="EDM77852.1"/>
    <property type="molecule type" value="Genomic_DNA"/>
</dbReference>
<feature type="coiled-coil region" evidence="1">
    <location>
        <begin position="15"/>
        <end position="63"/>
    </location>
</feature>
<sequence length="64" mass="7324">MLGSGRALAVRCGRRSGAERALASAEEQLEDWRETRTRDERHIAELEREVARIEAKREAEGERC</sequence>
<evidence type="ECO:0000313" key="3">
    <source>
        <dbReference type="Proteomes" id="UP000005801"/>
    </source>
</evidence>
<organism evidence="2 3">
    <name type="scientific">Plesiocystis pacifica SIR-1</name>
    <dbReference type="NCBI Taxonomy" id="391625"/>
    <lineage>
        <taxon>Bacteria</taxon>
        <taxon>Pseudomonadati</taxon>
        <taxon>Myxococcota</taxon>
        <taxon>Polyangia</taxon>
        <taxon>Nannocystales</taxon>
        <taxon>Nannocystaceae</taxon>
        <taxon>Plesiocystis</taxon>
    </lineage>
</organism>